<reference evidence="1" key="2">
    <citation type="journal article" date="2021" name="Genome Biol. Evol.">
        <title>Developing a high-quality reference genome for a parasitic bivalve with doubly uniparental inheritance (Bivalvia: Unionida).</title>
        <authorList>
            <person name="Smith C.H."/>
        </authorList>
    </citation>
    <scope>NUCLEOTIDE SEQUENCE</scope>
    <source>
        <strain evidence="1">CHS0354</strain>
        <tissue evidence="1">Mantle</tissue>
    </source>
</reference>
<dbReference type="AlphaFoldDB" id="A0AAE0SC77"/>
<name>A0AAE0SC77_9BIVA</name>
<proteinExistence type="predicted"/>
<sequence length="104" mass="11845">MDSAHRGHYAQFYFRVILYSPRLALPSPSKQNIEQRKVFTVDSKINSKMKKLNAKQVRLSLFFNTASKHRDTASQTSAVRGPQTHFQCSNIPKIVPVLCLKLAL</sequence>
<dbReference type="Proteomes" id="UP001195483">
    <property type="component" value="Unassembled WGS sequence"/>
</dbReference>
<evidence type="ECO:0000313" key="2">
    <source>
        <dbReference type="Proteomes" id="UP001195483"/>
    </source>
</evidence>
<protein>
    <submittedName>
        <fullName evidence="1">Uncharacterized protein</fullName>
    </submittedName>
</protein>
<reference evidence="1" key="1">
    <citation type="journal article" date="2021" name="Genome Biol. Evol.">
        <title>A High-Quality Reference Genome for a Parasitic Bivalve with Doubly Uniparental Inheritance (Bivalvia: Unionida).</title>
        <authorList>
            <person name="Smith C.H."/>
        </authorList>
    </citation>
    <scope>NUCLEOTIDE SEQUENCE</scope>
    <source>
        <strain evidence="1">CHS0354</strain>
    </source>
</reference>
<organism evidence="1 2">
    <name type="scientific">Potamilus streckersoni</name>
    <dbReference type="NCBI Taxonomy" id="2493646"/>
    <lineage>
        <taxon>Eukaryota</taxon>
        <taxon>Metazoa</taxon>
        <taxon>Spiralia</taxon>
        <taxon>Lophotrochozoa</taxon>
        <taxon>Mollusca</taxon>
        <taxon>Bivalvia</taxon>
        <taxon>Autobranchia</taxon>
        <taxon>Heteroconchia</taxon>
        <taxon>Palaeoheterodonta</taxon>
        <taxon>Unionida</taxon>
        <taxon>Unionoidea</taxon>
        <taxon>Unionidae</taxon>
        <taxon>Ambleminae</taxon>
        <taxon>Lampsilini</taxon>
        <taxon>Potamilus</taxon>
    </lineage>
</organism>
<comment type="caution">
    <text evidence="1">The sequence shown here is derived from an EMBL/GenBank/DDBJ whole genome shotgun (WGS) entry which is preliminary data.</text>
</comment>
<dbReference type="EMBL" id="JAEAOA010001155">
    <property type="protein sequence ID" value="KAK3589167.1"/>
    <property type="molecule type" value="Genomic_DNA"/>
</dbReference>
<evidence type="ECO:0000313" key="1">
    <source>
        <dbReference type="EMBL" id="KAK3589167.1"/>
    </source>
</evidence>
<keyword evidence="2" id="KW-1185">Reference proteome</keyword>
<reference evidence="1" key="3">
    <citation type="submission" date="2023-05" db="EMBL/GenBank/DDBJ databases">
        <authorList>
            <person name="Smith C.H."/>
        </authorList>
    </citation>
    <scope>NUCLEOTIDE SEQUENCE</scope>
    <source>
        <strain evidence="1">CHS0354</strain>
        <tissue evidence="1">Mantle</tissue>
    </source>
</reference>
<gene>
    <name evidence="1" type="ORF">CHS0354_018872</name>
</gene>
<accession>A0AAE0SC77</accession>